<dbReference type="AlphaFoldDB" id="G0NXW9"/>
<keyword evidence="3" id="KW-1185">Reference proteome</keyword>
<evidence type="ECO:0000256" key="1">
    <source>
        <dbReference type="SAM" id="MobiDB-lite"/>
    </source>
</evidence>
<feature type="region of interest" description="Disordered" evidence="1">
    <location>
        <begin position="133"/>
        <end position="183"/>
    </location>
</feature>
<feature type="region of interest" description="Disordered" evidence="1">
    <location>
        <begin position="596"/>
        <end position="649"/>
    </location>
</feature>
<gene>
    <name evidence="2" type="ORF">CAEBREN_10784</name>
</gene>
<reference evidence="3" key="1">
    <citation type="submission" date="2011-07" db="EMBL/GenBank/DDBJ databases">
        <authorList>
            <consortium name="Caenorhabditis brenneri Sequencing and Analysis Consortium"/>
            <person name="Wilson R.K."/>
        </authorList>
    </citation>
    <scope>NUCLEOTIDE SEQUENCE [LARGE SCALE GENOMIC DNA]</scope>
    <source>
        <strain evidence="3">PB2801</strain>
    </source>
</reference>
<protein>
    <submittedName>
        <fullName evidence="2">Uncharacterized protein</fullName>
    </submittedName>
</protein>
<feature type="compositionally biased region" description="Basic and acidic residues" evidence="1">
    <location>
        <begin position="220"/>
        <end position="237"/>
    </location>
</feature>
<dbReference type="HOGENOM" id="CLU_376093_0_0_1"/>
<dbReference type="Proteomes" id="UP000008068">
    <property type="component" value="Unassembled WGS sequence"/>
</dbReference>
<dbReference type="OrthoDB" id="5813382at2759"/>
<feature type="region of interest" description="Disordered" evidence="1">
    <location>
        <begin position="210"/>
        <end position="254"/>
    </location>
</feature>
<dbReference type="EMBL" id="GL379975">
    <property type="protein sequence ID" value="EGT39743.1"/>
    <property type="molecule type" value="Genomic_DNA"/>
</dbReference>
<feature type="compositionally biased region" description="Polar residues" evidence="1">
    <location>
        <begin position="1"/>
        <end position="16"/>
    </location>
</feature>
<name>G0NXW9_CAEBE</name>
<dbReference type="eggNOG" id="ENOG502TG1B">
    <property type="taxonomic scope" value="Eukaryota"/>
</dbReference>
<sequence length="740" mass="82919">MPTMVMSQPPKNAGDNSQRKRQKNKTDNILAVRCSYVGMNDAFNIYVRERLVYRSNVEVTYEDVYNFLTNYTNDNTISLHYSVNGSYVSITTTGQLHTFLSHVHNDASTSLYVENQELVWSFTSQDQSYKIEKRAPLENVDPTDDGKEPYNSTDDEGGDGSGGRVSEEEISSDQYEDEEGNKVLTDANAPIVFAKKVPVKEAFVEPKPRVVVKTKAQSPNEKKSGRSDGREKNDNQEHPVSATSPTRKRWTGSEAYDQIRHELTDAITNRKMGSLPDTISTQLVSIVWNPEHPRDEKVLSEAVSLMRNSVGTGVLNYYRQLKDRFGPEKTKINSSDSLEKMVLAEHTPNHDPELLVEFVDSAIIAACDSLECAQHLTNFANQFEYFCRLNNREKTAPDQQERPLPTLLEIIEHVHSILVSAHFGFNILDPVFVGDCQCKESIRLCSLEIQKVYSSLLKFQQSTCTPQQILEMKHFVFATIQKIILRFADKGCPVHTSIPHALRDSEMQKYRKELTSGYNRWVNLRENGENLLNIPLDCHGIELKRPPPFALKPENTAGDPNVVPIAKNVGDMNSATNVLNMPTHSIQSYTDSSIDMASPPKAFGEKGSKLNTSGSANENRKEGAAQTTTATTNVSATTNTVTTGQTAGGAAATISKKMSNELQKMVDAMMKNVPNQHNYVYPPPPKPGAILIPTGGLARCRCSKNCPETLMEPAYEYIERFNEPRQTVWEKTKQKRHKKN</sequence>
<dbReference type="InParanoid" id="G0NXW9"/>
<organism evidence="3">
    <name type="scientific">Caenorhabditis brenneri</name>
    <name type="common">Nematode worm</name>
    <dbReference type="NCBI Taxonomy" id="135651"/>
    <lineage>
        <taxon>Eukaryota</taxon>
        <taxon>Metazoa</taxon>
        <taxon>Ecdysozoa</taxon>
        <taxon>Nematoda</taxon>
        <taxon>Chromadorea</taxon>
        <taxon>Rhabditida</taxon>
        <taxon>Rhabditina</taxon>
        <taxon>Rhabditomorpha</taxon>
        <taxon>Rhabditoidea</taxon>
        <taxon>Rhabditidae</taxon>
        <taxon>Peloderinae</taxon>
        <taxon>Caenorhabditis</taxon>
    </lineage>
</organism>
<feature type="region of interest" description="Disordered" evidence="1">
    <location>
        <begin position="1"/>
        <end position="24"/>
    </location>
</feature>
<proteinExistence type="predicted"/>
<dbReference type="FunCoup" id="G0NXW9">
    <property type="interactions" value="2022"/>
</dbReference>
<dbReference type="PANTHER" id="PTHR36942">
    <property type="entry name" value="PROTEIN CBG10268"/>
    <property type="match status" value="1"/>
</dbReference>
<evidence type="ECO:0000313" key="3">
    <source>
        <dbReference type="Proteomes" id="UP000008068"/>
    </source>
</evidence>
<accession>G0NXW9</accession>
<dbReference type="PANTHER" id="PTHR36942:SF1">
    <property type="entry name" value="IMMUNITY PROTEIN 72 OF POLYMORPHIC TOXIN SYSTEM-RELATED"/>
    <property type="match status" value="1"/>
</dbReference>
<feature type="compositionally biased region" description="Acidic residues" evidence="1">
    <location>
        <begin position="168"/>
        <end position="179"/>
    </location>
</feature>
<dbReference type="OMA" id="EPRQTVW"/>
<evidence type="ECO:0000313" key="2">
    <source>
        <dbReference type="EMBL" id="EGT39743.1"/>
    </source>
</evidence>
<feature type="compositionally biased region" description="Low complexity" evidence="1">
    <location>
        <begin position="624"/>
        <end position="649"/>
    </location>
</feature>